<dbReference type="EMBL" id="GBRH01166449">
    <property type="protein sequence ID" value="JAE31447.1"/>
    <property type="molecule type" value="Transcribed_RNA"/>
</dbReference>
<name>A0A0A9H3V9_ARUDO</name>
<organism evidence="2">
    <name type="scientific">Arundo donax</name>
    <name type="common">Giant reed</name>
    <name type="synonym">Donax arundinaceus</name>
    <dbReference type="NCBI Taxonomy" id="35708"/>
    <lineage>
        <taxon>Eukaryota</taxon>
        <taxon>Viridiplantae</taxon>
        <taxon>Streptophyta</taxon>
        <taxon>Embryophyta</taxon>
        <taxon>Tracheophyta</taxon>
        <taxon>Spermatophyta</taxon>
        <taxon>Magnoliopsida</taxon>
        <taxon>Liliopsida</taxon>
        <taxon>Poales</taxon>
        <taxon>Poaceae</taxon>
        <taxon>PACMAD clade</taxon>
        <taxon>Arundinoideae</taxon>
        <taxon>Arundineae</taxon>
        <taxon>Arundo</taxon>
    </lineage>
</organism>
<protein>
    <submittedName>
        <fullName evidence="2">Uncharacterized protein</fullName>
    </submittedName>
</protein>
<proteinExistence type="predicted"/>
<reference evidence="2" key="2">
    <citation type="journal article" date="2015" name="Data Brief">
        <title>Shoot transcriptome of the giant reed, Arundo donax.</title>
        <authorList>
            <person name="Barrero R.A."/>
            <person name="Guerrero F.D."/>
            <person name="Moolhuijzen P."/>
            <person name="Goolsby J.A."/>
            <person name="Tidwell J."/>
            <person name="Bellgard S.E."/>
            <person name="Bellgard M.I."/>
        </authorList>
    </citation>
    <scope>NUCLEOTIDE SEQUENCE</scope>
    <source>
        <tissue evidence="2">Shoot tissue taken approximately 20 cm above the soil surface</tissue>
    </source>
</reference>
<dbReference type="AlphaFoldDB" id="A0A0A9H3V9"/>
<sequence>MRSALAIKFSVTQNFIPCSTSTLSRNNNEEHEVGSLEVQDVVQDRKH</sequence>
<accession>A0A0A9H3V9</accession>
<feature type="region of interest" description="Disordered" evidence="1">
    <location>
        <begin position="24"/>
        <end position="47"/>
    </location>
</feature>
<evidence type="ECO:0000256" key="1">
    <source>
        <dbReference type="SAM" id="MobiDB-lite"/>
    </source>
</evidence>
<reference evidence="2" key="1">
    <citation type="submission" date="2014-09" db="EMBL/GenBank/DDBJ databases">
        <authorList>
            <person name="Magalhaes I.L.F."/>
            <person name="Oliveira U."/>
            <person name="Santos F.R."/>
            <person name="Vidigal T.H.D.A."/>
            <person name="Brescovit A.D."/>
            <person name="Santos A.J."/>
        </authorList>
    </citation>
    <scope>NUCLEOTIDE SEQUENCE</scope>
    <source>
        <tissue evidence="2">Shoot tissue taken approximately 20 cm above the soil surface</tissue>
    </source>
</reference>
<evidence type="ECO:0000313" key="2">
    <source>
        <dbReference type="EMBL" id="JAE31447.1"/>
    </source>
</evidence>